<evidence type="ECO:0000256" key="7">
    <source>
        <dbReference type="ARBA" id="ARBA00023177"/>
    </source>
</evidence>
<feature type="transmembrane region" description="Helical" evidence="8">
    <location>
        <begin position="288"/>
        <end position="311"/>
    </location>
</feature>
<gene>
    <name evidence="11" type="ORF">G195_001093</name>
</gene>
<name>A0A8J4SSX2_9STRA</name>
<feature type="transmembrane region" description="Helical" evidence="8">
    <location>
        <begin position="407"/>
        <end position="430"/>
    </location>
</feature>
<feature type="transmembrane region" description="Helical" evidence="8">
    <location>
        <begin position="376"/>
        <end position="395"/>
    </location>
</feature>
<keyword evidence="7" id="KW-0924">Ammonia transport</keyword>
<reference evidence="11" key="2">
    <citation type="submission" date="2020-02" db="EMBL/GenBank/DDBJ databases">
        <authorList>
            <person name="Studholme D.J."/>
        </authorList>
    </citation>
    <scope>NUCLEOTIDE SEQUENCE</scope>
    <source>
        <strain evidence="11">00238/432</strain>
    </source>
</reference>
<evidence type="ECO:0000313" key="11">
    <source>
        <dbReference type="EMBL" id="KAF4324780.1"/>
    </source>
</evidence>
<dbReference type="SUPFAM" id="SSF111352">
    <property type="entry name" value="Ammonium transporter"/>
    <property type="match status" value="1"/>
</dbReference>
<dbReference type="EMBL" id="AOFI03000013">
    <property type="protein sequence ID" value="KAF4324780.1"/>
    <property type="molecule type" value="Genomic_DNA"/>
</dbReference>
<dbReference type="PROSITE" id="PS01219">
    <property type="entry name" value="AMMONIUM_TRANSP"/>
    <property type="match status" value="1"/>
</dbReference>
<dbReference type="InterPro" id="IPR029020">
    <property type="entry name" value="Ammonium/urea_transptr"/>
</dbReference>
<feature type="domain" description="M23ase beta-sheet core" evidence="10">
    <location>
        <begin position="6"/>
        <end position="64"/>
    </location>
</feature>
<dbReference type="InterPro" id="IPR024041">
    <property type="entry name" value="NH4_transpt_AmtB-like_dom"/>
</dbReference>
<dbReference type="Pfam" id="PF01551">
    <property type="entry name" value="Peptidase_M23"/>
    <property type="match status" value="1"/>
</dbReference>
<dbReference type="Proteomes" id="UP000702964">
    <property type="component" value="Unassembled WGS sequence"/>
</dbReference>
<keyword evidence="4 8" id="KW-0812">Transmembrane</keyword>
<dbReference type="SUPFAM" id="SSF51261">
    <property type="entry name" value="Duplicated hybrid motif"/>
    <property type="match status" value="1"/>
</dbReference>
<keyword evidence="3" id="KW-0813">Transport</keyword>
<evidence type="ECO:0000256" key="1">
    <source>
        <dbReference type="ARBA" id="ARBA00004141"/>
    </source>
</evidence>
<dbReference type="InterPro" id="IPR016047">
    <property type="entry name" value="M23ase_b-sheet_dom"/>
</dbReference>
<feature type="transmembrane region" description="Helical" evidence="8">
    <location>
        <begin position="217"/>
        <end position="238"/>
    </location>
</feature>
<sequence>MNPEEPAGNNVVIDHGNGEYSITGHIKEGSVAVKKGDKVKQGDLIGELGNSGNSSEAHLHFQVSDGPDLFTSRMGHAKPLLNILNLCQMTLFMIACKVDPLSQIHLTENRLKVKKENEIETLKHKIEQFEQKKRVTGFFLNGDLSHLDVPVSLETFWLFQAAFTIAVISIVSGAVAERINFRAYLLYIILMTAIIYPIGGHWAWGGGWLSKLGMQDFAGSAVIHALGGFSALAAAIIIGPRKGKYTPLGVSAIALPSNLPLASVGAFLLWFGWFGFNAGSTLSATDVRIGHIAIVTMLSAASGGAVTLLYTLFRFNRSDAPSVINGSLVGLVGITAGCAFVGDVAAIFIGAVSGLLMMAATNWLDRRQIDDPVGAFPVHAVSGMWGTIAVGLFATDGGLFMGGGWRLLGVQALGLTALVVWGFVMTWIGLKLIGKLVPVRSTEEEEDLGLDISYHGVMAAHQSHEFLDSEEHIRAFQDDPPNRNR</sequence>
<evidence type="ECO:0000256" key="5">
    <source>
        <dbReference type="ARBA" id="ARBA00022989"/>
    </source>
</evidence>
<evidence type="ECO:0000313" key="12">
    <source>
        <dbReference type="Proteomes" id="UP000702964"/>
    </source>
</evidence>
<accession>A0A8J4SSX2</accession>
<dbReference type="GO" id="GO:0008519">
    <property type="term" value="F:ammonium channel activity"/>
    <property type="evidence" value="ECO:0007669"/>
    <property type="project" value="InterPro"/>
</dbReference>
<keyword evidence="6 8" id="KW-0472">Membrane</keyword>
<dbReference type="GO" id="GO:0097272">
    <property type="term" value="P:ammonium homeostasis"/>
    <property type="evidence" value="ECO:0007669"/>
    <property type="project" value="TreeGrafter"/>
</dbReference>
<dbReference type="Pfam" id="PF00909">
    <property type="entry name" value="Ammonium_transp"/>
    <property type="match status" value="1"/>
</dbReference>
<reference evidence="11" key="1">
    <citation type="journal article" date="2015" name="Genom Data">
        <title>Draft genome sequences of Phytophthora kernoviae and Phytophthora ramorum lineage EU2 from Scotland.</title>
        <authorList>
            <person name="Sambles C."/>
            <person name="Schlenzig A."/>
            <person name="O'Neill P."/>
            <person name="Grant M."/>
            <person name="Studholme D.J."/>
        </authorList>
    </citation>
    <scope>NUCLEOTIDE SEQUENCE</scope>
    <source>
        <strain evidence="11">00238/432</strain>
    </source>
</reference>
<dbReference type="PANTHER" id="PTHR11730">
    <property type="entry name" value="AMMONIUM TRANSPORTER"/>
    <property type="match status" value="1"/>
</dbReference>
<dbReference type="InterPro" id="IPR011055">
    <property type="entry name" value="Dup_hybrid_motif"/>
</dbReference>
<feature type="transmembrane region" description="Helical" evidence="8">
    <location>
        <begin position="156"/>
        <end position="176"/>
    </location>
</feature>
<protein>
    <recommendedName>
        <fullName evidence="13">Ammonium transporter</fullName>
    </recommendedName>
</protein>
<evidence type="ECO:0000256" key="4">
    <source>
        <dbReference type="ARBA" id="ARBA00022692"/>
    </source>
</evidence>
<keyword evidence="5 8" id="KW-1133">Transmembrane helix</keyword>
<feature type="domain" description="Ammonium transporter AmtB-like" evidence="9">
    <location>
        <begin position="131"/>
        <end position="459"/>
    </location>
</feature>
<feature type="transmembrane region" description="Helical" evidence="8">
    <location>
        <begin position="250"/>
        <end position="276"/>
    </location>
</feature>
<evidence type="ECO:0000259" key="10">
    <source>
        <dbReference type="Pfam" id="PF01551"/>
    </source>
</evidence>
<evidence type="ECO:0000259" key="9">
    <source>
        <dbReference type="Pfam" id="PF00909"/>
    </source>
</evidence>
<evidence type="ECO:0000256" key="2">
    <source>
        <dbReference type="ARBA" id="ARBA00005887"/>
    </source>
</evidence>
<dbReference type="AlphaFoldDB" id="A0A8J4SSX2"/>
<feature type="transmembrane region" description="Helical" evidence="8">
    <location>
        <begin position="323"/>
        <end position="342"/>
    </location>
</feature>
<evidence type="ECO:0000256" key="3">
    <source>
        <dbReference type="ARBA" id="ARBA00022448"/>
    </source>
</evidence>
<dbReference type="Gene3D" id="1.10.3430.10">
    <property type="entry name" value="Ammonium transporter AmtB like domains"/>
    <property type="match status" value="1"/>
</dbReference>
<evidence type="ECO:0000256" key="8">
    <source>
        <dbReference type="SAM" id="Phobius"/>
    </source>
</evidence>
<comment type="caution">
    <text evidence="11">The sequence shown here is derived from an EMBL/GenBank/DDBJ whole genome shotgun (WGS) entry which is preliminary data.</text>
</comment>
<organism evidence="11 12">
    <name type="scientific">Phytophthora kernoviae 00238/432</name>
    <dbReference type="NCBI Taxonomy" id="1284355"/>
    <lineage>
        <taxon>Eukaryota</taxon>
        <taxon>Sar</taxon>
        <taxon>Stramenopiles</taxon>
        <taxon>Oomycota</taxon>
        <taxon>Peronosporomycetes</taxon>
        <taxon>Peronosporales</taxon>
        <taxon>Peronosporaceae</taxon>
        <taxon>Phytophthora</taxon>
    </lineage>
</organism>
<dbReference type="Gene3D" id="2.70.70.10">
    <property type="entry name" value="Glucose Permease (Domain IIA)"/>
    <property type="match status" value="1"/>
</dbReference>
<evidence type="ECO:0008006" key="13">
    <source>
        <dbReference type="Google" id="ProtNLM"/>
    </source>
</evidence>
<comment type="similarity">
    <text evidence="2">Belongs to the ammonia transporter channel (TC 1.A.11.2) family.</text>
</comment>
<feature type="transmembrane region" description="Helical" evidence="8">
    <location>
        <begin position="183"/>
        <end position="205"/>
    </location>
</feature>
<comment type="subcellular location">
    <subcellularLocation>
        <location evidence="1">Membrane</location>
        <topology evidence="1">Multi-pass membrane protein</topology>
    </subcellularLocation>
</comment>
<dbReference type="PANTHER" id="PTHR11730:SF6">
    <property type="entry name" value="AMMONIUM TRANSPORTER"/>
    <property type="match status" value="1"/>
</dbReference>
<dbReference type="InterPro" id="IPR018047">
    <property type="entry name" value="Ammonium_transpt_CS"/>
</dbReference>
<evidence type="ECO:0000256" key="6">
    <source>
        <dbReference type="ARBA" id="ARBA00023136"/>
    </source>
</evidence>
<dbReference type="GO" id="GO:0016020">
    <property type="term" value="C:membrane"/>
    <property type="evidence" value="ECO:0007669"/>
    <property type="project" value="UniProtKB-SubCell"/>
</dbReference>
<proteinExistence type="inferred from homology"/>
<dbReference type="CDD" id="cd12797">
    <property type="entry name" value="M23_peptidase"/>
    <property type="match status" value="1"/>
</dbReference>